<evidence type="ECO:0000313" key="4">
    <source>
        <dbReference type="Proteomes" id="UP000565441"/>
    </source>
</evidence>
<feature type="compositionally biased region" description="Polar residues" evidence="1">
    <location>
        <begin position="93"/>
        <end position="103"/>
    </location>
</feature>
<keyword evidence="4" id="KW-1185">Reference proteome</keyword>
<keyword evidence="2" id="KW-0472">Membrane</keyword>
<evidence type="ECO:0000256" key="2">
    <source>
        <dbReference type="SAM" id="Phobius"/>
    </source>
</evidence>
<dbReference type="EMBL" id="JAACJP010000023">
    <property type="protein sequence ID" value="KAF5377440.1"/>
    <property type="molecule type" value="Genomic_DNA"/>
</dbReference>
<feature type="region of interest" description="Disordered" evidence="1">
    <location>
        <begin position="190"/>
        <end position="220"/>
    </location>
</feature>
<gene>
    <name evidence="3" type="ORF">D9615_005156</name>
</gene>
<keyword evidence="2" id="KW-1133">Transmembrane helix</keyword>
<evidence type="ECO:0000313" key="3">
    <source>
        <dbReference type="EMBL" id="KAF5377440.1"/>
    </source>
</evidence>
<comment type="caution">
    <text evidence="3">The sequence shown here is derived from an EMBL/GenBank/DDBJ whole genome shotgun (WGS) entry which is preliminary data.</text>
</comment>
<dbReference type="OrthoDB" id="3353673at2759"/>
<proteinExistence type="predicted"/>
<keyword evidence="2" id="KW-0812">Transmembrane</keyword>
<name>A0A8H5H6D8_9AGAR</name>
<feature type="region of interest" description="Disordered" evidence="1">
    <location>
        <begin position="93"/>
        <end position="117"/>
    </location>
</feature>
<reference evidence="3 4" key="1">
    <citation type="journal article" date="2020" name="ISME J.">
        <title>Uncovering the hidden diversity of litter-decomposition mechanisms in mushroom-forming fungi.</title>
        <authorList>
            <person name="Floudas D."/>
            <person name="Bentzer J."/>
            <person name="Ahren D."/>
            <person name="Johansson T."/>
            <person name="Persson P."/>
            <person name="Tunlid A."/>
        </authorList>
    </citation>
    <scope>NUCLEOTIDE SEQUENCE [LARGE SCALE GENOMIC DNA]</scope>
    <source>
        <strain evidence="3 4">CBS 661.87</strain>
    </source>
</reference>
<accession>A0A8H5H6D8</accession>
<feature type="transmembrane region" description="Helical" evidence="2">
    <location>
        <begin position="49"/>
        <end position="67"/>
    </location>
</feature>
<feature type="compositionally biased region" description="Acidic residues" evidence="1">
    <location>
        <begin position="291"/>
        <end position="301"/>
    </location>
</feature>
<sequence length="407" mass="46275">MLEWNMRIRSNSPALQWISSDAVSRILNRQFLMERGLVIFRPRPLQSILLSKILFTLLYFLYLFIYFSRVAIVPFTSLRVCFASMDNQTPLPYSSAAPSNAGQPSHHPEPSTDEYSPQLPLSDQNNWYYPSHGYESENEMLESGSRGGNWGNKTVKGARWVRRGKIASWGPAMDDWEAEERARKRIKLLLPQERRSPSPPTIPHLQRSPSPPLVSPYPAPDSQHLSYASFVMDKSVTHTFRSNLLDELEHATNGLIEGEASMRRALGRLWQVMSEDPDEITGDPSLVPKQEDEDGDADDDDDRTRRLARAPDLTPPVHKLFLLSYPSGGPPVFEPSHFASPKMQLESLEKSLATLRELQDDGREYVERLQEIREGLGDVRAQRNGVWDLVRERAVKELHEVAFNATG</sequence>
<feature type="region of interest" description="Disordered" evidence="1">
    <location>
        <begin position="276"/>
        <end position="310"/>
    </location>
</feature>
<organism evidence="3 4">
    <name type="scientific">Tricholomella constricta</name>
    <dbReference type="NCBI Taxonomy" id="117010"/>
    <lineage>
        <taxon>Eukaryota</taxon>
        <taxon>Fungi</taxon>
        <taxon>Dikarya</taxon>
        <taxon>Basidiomycota</taxon>
        <taxon>Agaricomycotina</taxon>
        <taxon>Agaricomycetes</taxon>
        <taxon>Agaricomycetidae</taxon>
        <taxon>Agaricales</taxon>
        <taxon>Tricholomatineae</taxon>
        <taxon>Lyophyllaceae</taxon>
        <taxon>Tricholomella</taxon>
    </lineage>
</organism>
<dbReference type="AlphaFoldDB" id="A0A8H5H6D8"/>
<evidence type="ECO:0000256" key="1">
    <source>
        <dbReference type="SAM" id="MobiDB-lite"/>
    </source>
</evidence>
<dbReference type="Proteomes" id="UP000565441">
    <property type="component" value="Unassembled WGS sequence"/>
</dbReference>
<protein>
    <submittedName>
        <fullName evidence="3">Uncharacterized protein</fullName>
    </submittedName>
</protein>
<feature type="compositionally biased region" description="Pro residues" evidence="1">
    <location>
        <begin position="209"/>
        <end position="219"/>
    </location>
</feature>